<dbReference type="OrthoDB" id="414698at2759"/>
<proteinExistence type="predicted"/>
<dbReference type="EMBL" id="AWSO01000922">
    <property type="protein sequence ID" value="ESK86524.1"/>
    <property type="molecule type" value="Genomic_DNA"/>
</dbReference>
<protein>
    <submittedName>
        <fullName evidence="1">Uncharacterized protein</fullName>
    </submittedName>
</protein>
<accession>V2Y4G0</accession>
<dbReference type="KEGG" id="mrr:Moror_9844"/>
<dbReference type="HOGENOM" id="CLU_1938700_0_0_1"/>
<evidence type="ECO:0000313" key="1">
    <source>
        <dbReference type="EMBL" id="ESK86524.1"/>
    </source>
</evidence>
<dbReference type="Proteomes" id="UP000017559">
    <property type="component" value="Unassembled WGS sequence"/>
</dbReference>
<sequence>MRLGLGKRRATQVVAFPWDGAIDTKFASKLYFHGEPNVSQEVYDTCHIAALKPPSTICPGIPNLREYLPDPKVPQFPEHTLALVWLLDQAPRIIYKGLDMRYTSTLFDELAKTLVRDLILSDALPDSLDR</sequence>
<dbReference type="AlphaFoldDB" id="V2Y4G0"/>
<comment type="caution">
    <text evidence="1">The sequence shown here is derived from an EMBL/GenBank/DDBJ whole genome shotgun (WGS) entry which is preliminary data.</text>
</comment>
<organism evidence="1 2">
    <name type="scientific">Moniliophthora roreri (strain MCA 2997)</name>
    <name type="common">Cocoa frosty pod rot fungus</name>
    <name type="synonym">Crinipellis roreri</name>
    <dbReference type="NCBI Taxonomy" id="1381753"/>
    <lineage>
        <taxon>Eukaryota</taxon>
        <taxon>Fungi</taxon>
        <taxon>Dikarya</taxon>
        <taxon>Basidiomycota</taxon>
        <taxon>Agaricomycotina</taxon>
        <taxon>Agaricomycetes</taxon>
        <taxon>Agaricomycetidae</taxon>
        <taxon>Agaricales</taxon>
        <taxon>Marasmiineae</taxon>
        <taxon>Marasmiaceae</taxon>
        <taxon>Moniliophthora</taxon>
    </lineage>
</organism>
<gene>
    <name evidence="1" type="ORF">Moror_9844</name>
</gene>
<evidence type="ECO:0000313" key="2">
    <source>
        <dbReference type="Proteomes" id="UP000017559"/>
    </source>
</evidence>
<name>V2Y4G0_MONRO</name>
<keyword evidence="2" id="KW-1185">Reference proteome</keyword>
<reference evidence="1 2" key="1">
    <citation type="journal article" date="2014" name="BMC Genomics">
        <title>Genome and secretome analysis of the hemibiotrophic fungal pathogen, Moniliophthora roreri, which causes frosty pod rot disease of cacao: mechanisms of the biotrophic and necrotrophic phases.</title>
        <authorList>
            <person name="Meinhardt L.W."/>
            <person name="Costa G.G.L."/>
            <person name="Thomazella D.P.T."/>
            <person name="Teixeira P.J.P.L."/>
            <person name="Carazzolle M.F."/>
            <person name="Schuster S.C."/>
            <person name="Carlson J.E."/>
            <person name="Guiltinan M.J."/>
            <person name="Mieczkowski P."/>
            <person name="Farmer A."/>
            <person name="Ramaraj T."/>
            <person name="Crozier J."/>
            <person name="Davis R.E."/>
            <person name="Shao J."/>
            <person name="Melnick R.L."/>
            <person name="Pereira G.A.G."/>
            <person name="Bailey B.A."/>
        </authorList>
    </citation>
    <scope>NUCLEOTIDE SEQUENCE [LARGE SCALE GENOMIC DNA]</scope>
    <source>
        <strain evidence="1 2">MCA 2997</strain>
    </source>
</reference>